<organism evidence="2 3">
    <name type="scientific">Rosa chinensis</name>
    <name type="common">China rose</name>
    <dbReference type="NCBI Taxonomy" id="74649"/>
    <lineage>
        <taxon>Eukaryota</taxon>
        <taxon>Viridiplantae</taxon>
        <taxon>Streptophyta</taxon>
        <taxon>Embryophyta</taxon>
        <taxon>Tracheophyta</taxon>
        <taxon>Spermatophyta</taxon>
        <taxon>Magnoliopsida</taxon>
        <taxon>eudicotyledons</taxon>
        <taxon>Gunneridae</taxon>
        <taxon>Pentapetalae</taxon>
        <taxon>rosids</taxon>
        <taxon>fabids</taxon>
        <taxon>Rosales</taxon>
        <taxon>Rosaceae</taxon>
        <taxon>Rosoideae</taxon>
        <taxon>Rosoideae incertae sedis</taxon>
        <taxon>Rosa</taxon>
    </lineage>
</organism>
<evidence type="ECO:0000256" key="1">
    <source>
        <dbReference type="SAM" id="Phobius"/>
    </source>
</evidence>
<dbReference type="AlphaFoldDB" id="A0A2P6QMP0"/>
<accession>A0A2P6QMP0</accession>
<evidence type="ECO:0000313" key="3">
    <source>
        <dbReference type="Proteomes" id="UP000238479"/>
    </source>
</evidence>
<dbReference type="EMBL" id="PDCK01000043">
    <property type="protein sequence ID" value="PRQ35425.1"/>
    <property type="molecule type" value="Genomic_DNA"/>
</dbReference>
<keyword evidence="3" id="KW-1185">Reference proteome</keyword>
<gene>
    <name evidence="2" type="ORF">RchiOBHm_Chr5g0079901</name>
</gene>
<comment type="caution">
    <text evidence="2">The sequence shown here is derived from an EMBL/GenBank/DDBJ whole genome shotgun (WGS) entry which is preliminary data.</text>
</comment>
<reference evidence="2 3" key="1">
    <citation type="journal article" date="2018" name="Nat. Genet.">
        <title>The Rosa genome provides new insights in the design of modern roses.</title>
        <authorList>
            <person name="Bendahmane M."/>
        </authorList>
    </citation>
    <scope>NUCLEOTIDE SEQUENCE [LARGE SCALE GENOMIC DNA]</scope>
    <source>
        <strain evidence="3">cv. Old Blush</strain>
    </source>
</reference>
<keyword evidence="1" id="KW-0812">Transmembrane</keyword>
<proteinExistence type="predicted"/>
<protein>
    <submittedName>
        <fullName evidence="2">Uncharacterized protein</fullName>
    </submittedName>
</protein>
<feature type="transmembrane region" description="Helical" evidence="1">
    <location>
        <begin position="37"/>
        <end position="60"/>
    </location>
</feature>
<keyword evidence="1" id="KW-1133">Transmembrane helix</keyword>
<dbReference type="Proteomes" id="UP000238479">
    <property type="component" value="Chromosome 5"/>
</dbReference>
<keyword evidence="1" id="KW-0472">Membrane</keyword>
<name>A0A2P6QMP0_ROSCH</name>
<evidence type="ECO:0000313" key="2">
    <source>
        <dbReference type="EMBL" id="PRQ35425.1"/>
    </source>
</evidence>
<sequence length="69" mass="8051">MMKILPNFHLFQRNPLMKVVLLRTNDSENCSKHSLDFFLHFKALLVVLTGYGLFDICMFYDGLQVLLSL</sequence>
<dbReference type="Gramene" id="PRQ35425">
    <property type="protein sequence ID" value="PRQ35425"/>
    <property type="gene ID" value="RchiOBHm_Chr5g0079901"/>
</dbReference>